<keyword evidence="19" id="KW-1185">Reference proteome</keyword>
<keyword evidence="7 13" id="KW-0067">ATP-binding</keyword>
<dbReference type="Pfam" id="PF03793">
    <property type="entry name" value="PASTA"/>
    <property type="match status" value="3"/>
</dbReference>
<dbReference type="SMART" id="SM00740">
    <property type="entry name" value="PASTA"/>
    <property type="match status" value="3"/>
</dbReference>
<dbReference type="Proteomes" id="UP000272238">
    <property type="component" value="Unassembled WGS sequence"/>
</dbReference>
<evidence type="ECO:0000256" key="14">
    <source>
        <dbReference type="SAM" id="MobiDB-lite"/>
    </source>
</evidence>
<gene>
    <name evidence="18" type="primary">pknB</name>
    <name evidence="18" type="ORF">D8M03_01635</name>
</gene>
<dbReference type="SMART" id="SM00220">
    <property type="entry name" value="S_TKc"/>
    <property type="match status" value="1"/>
</dbReference>
<dbReference type="Gene3D" id="3.30.200.20">
    <property type="entry name" value="Phosphorylase Kinase, domain 1"/>
    <property type="match status" value="1"/>
</dbReference>
<dbReference type="GO" id="GO:0007165">
    <property type="term" value="P:signal transduction"/>
    <property type="evidence" value="ECO:0007669"/>
    <property type="project" value="UniProtKB-ARBA"/>
</dbReference>
<dbReference type="Gene3D" id="3.30.10.20">
    <property type="match status" value="3"/>
</dbReference>
<keyword evidence="6 18" id="KW-0418">Kinase</keyword>
<dbReference type="GO" id="GO:0004674">
    <property type="term" value="F:protein serine/threonine kinase activity"/>
    <property type="evidence" value="ECO:0007669"/>
    <property type="project" value="UniProtKB-KW"/>
</dbReference>
<comment type="catalytic activity">
    <reaction evidence="10">
        <text>L-seryl-[protein] + ATP = O-phospho-L-seryl-[protein] + ADP + H(+)</text>
        <dbReference type="Rhea" id="RHEA:17989"/>
        <dbReference type="Rhea" id="RHEA-COMP:9863"/>
        <dbReference type="Rhea" id="RHEA-COMP:11604"/>
        <dbReference type="ChEBI" id="CHEBI:15378"/>
        <dbReference type="ChEBI" id="CHEBI:29999"/>
        <dbReference type="ChEBI" id="CHEBI:30616"/>
        <dbReference type="ChEBI" id="CHEBI:83421"/>
        <dbReference type="ChEBI" id="CHEBI:456216"/>
        <dbReference type="EC" id="2.7.11.1"/>
    </reaction>
</comment>
<feature type="domain" description="PASTA" evidence="17">
    <location>
        <begin position="371"/>
        <end position="438"/>
    </location>
</feature>
<keyword evidence="4" id="KW-0808">Transferase</keyword>
<evidence type="ECO:0000256" key="10">
    <source>
        <dbReference type="ARBA" id="ARBA00048679"/>
    </source>
</evidence>
<dbReference type="CDD" id="cd06577">
    <property type="entry name" value="PASTA_pknB"/>
    <property type="match status" value="3"/>
</dbReference>
<dbReference type="EMBL" id="RBZN01000002">
    <property type="protein sequence ID" value="RKQ19747.1"/>
    <property type="molecule type" value="Genomic_DNA"/>
</dbReference>
<name>A0A494ZBC1_9BACL</name>
<evidence type="ECO:0000259" key="16">
    <source>
        <dbReference type="PROSITE" id="PS50011"/>
    </source>
</evidence>
<keyword evidence="3" id="KW-0309">Germination</keyword>
<dbReference type="FunFam" id="3.30.200.20:FF:000035">
    <property type="entry name" value="Serine/threonine protein kinase Stk1"/>
    <property type="match status" value="1"/>
</dbReference>
<dbReference type="Gene3D" id="1.10.510.10">
    <property type="entry name" value="Transferase(Phosphotransferase) domain 1"/>
    <property type="match status" value="1"/>
</dbReference>
<dbReference type="PANTHER" id="PTHR43289">
    <property type="entry name" value="MITOGEN-ACTIVATED PROTEIN KINASE KINASE KINASE 20-RELATED"/>
    <property type="match status" value="1"/>
</dbReference>
<dbReference type="InterPro" id="IPR005543">
    <property type="entry name" value="PASTA_dom"/>
</dbReference>
<evidence type="ECO:0000313" key="18">
    <source>
        <dbReference type="EMBL" id="RKQ19747.1"/>
    </source>
</evidence>
<evidence type="ECO:0000256" key="8">
    <source>
        <dbReference type="ARBA" id="ARBA00022968"/>
    </source>
</evidence>
<dbReference type="GO" id="GO:0009847">
    <property type="term" value="P:spore germination"/>
    <property type="evidence" value="ECO:0007669"/>
    <property type="project" value="UniProtKB-ARBA"/>
</dbReference>
<evidence type="ECO:0000256" key="15">
    <source>
        <dbReference type="SAM" id="Phobius"/>
    </source>
</evidence>
<dbReference type="PROSITE" id="PS00107">
    <property type="entry name" value="PROTEIN_KINASE_ATP"/>
    <property type="match status" value="1"/>
</dbReference>
<dbReference type="InterPro" id="IPR008271">
    <property type="entry name" value="Ser/Thr_kinase_AS"/>
</dbReference>
<dbReference type="PANTHER" id="PTHR43289:SF34">
    <property type="entry name" value="SERINE_THREONINE-PROTEIN KINASE YBDM-RELATED"/>
    <property type="match status" value="1"/>
</dbReference>
<feature type="transmembrane region" description="Helical" evidence="15">
    <location>
        <begin position="348"/>
        <end position="370"/>
    </location>
</feature>
<keyword evidence="5 13" id="KW-0547">Nucleotide-binding</keyword>
<dbReference type="CDD" id="cd14014">
    <property type="entry name" value="STKc_PknB_like"/>
    <property type="match status" value="1"/>
</dbReference>
<feature type="domain" description="Protein kinase" evidence="16">
    <location>
        <begin position="11"/>
        <end position="271"/>
    </location>
</feature>
<comment type="catalytic activity">
    <reaction evidence="9">
        <text>L-threonyl-[protein] + ATP = O-phospho-L-threonyl-[protein] + ADP + H(+)</text>
        <dbReference type="Rhea" id="RHEA:46608"/>
        <dbReference type="Rhea" id="RHEA-COMP:11060"/>
        <dbReference type="Rhea" id="RHEA-COMP:11605"/>
        <dbReference type="ChEBI" id="CHEBI:15378"/>
        <dbReference type="ChEBI" id="CHEBI:30013"/>
        <dbReference type="ChEBI" id="CHEBI:30616"/>
        <dbReference type="ChEBI" id="CHEBI:61977"/>
        <dbReference type="ChEBI" id="CHEBI:456216"/>
        <dbReference type="EC" id="2.7.11.1"/>
    </reaction>
</comment>
<evidence type="ECO:0000256" key="12">
    <source>
        <dbReference type="ARBA" id="ARBA00070041"/>
    </source>
</evidence>
<reference evidence="18 19" key="1">
    <citation type="journal article" date="2016" name="Antonie Van Leeuwenhoek">
        <title>Lysinibacillus endophyticus sp. nov., an indole-3-acetic acid producing endophytic bacterium isolated from corn root (Zea mays cv. Xinken-5).</title>
        <authorList>
            <person name="Yu J."/>
            <person name="Guan X."/>
            <person name="Liu C."/>
            <person name="Xiang W."/>
            <person name="Yu Z."/>
            <person name="Liu X."/>
            <person name="Wang G."/>
        </authorList>
    </citation>
    <scope>NUCLEOTIDE SEQUENCE [LARGE SCALE GENOMIC DNA]</scope>
    <source>
        <strain evidence="18 19">DSM 100506</strain>
    </source>
</reference>
<dbReference type="PROSITE" id="PS51178">
    <property type="entry name" value="PASTA"/>
    <property type="match status" value="3"/>
</dbReference>
<dbReference type="GO" id="GO:0005524">
    <property type="term" value="F:ATP binding"/>
    <property type="evidence" value="ECO:0007669"/>
    <property type="project" value="UniProtKB-UniRule"/>
</dbReference>
<feature type="domain" description="PASTA" evidence="17">
    <location>
        <begin position="507"/>
        <end position="574"/>
    </location>
</feature>
<protein>
    <recommendedName>
        <fullName evidence="12">Serine/threonine-protein kinase PrkC</fullName>
        <ecNumber evidence="1">2.7.11.1</ecNumber>
    </recommendedName>
</protein>
<dbReference type="PROSITE" id="PS00108">
    <property type="entry name" value="PROTEIN_KINASE_ST"/>
    <property type="match status" value="1"/>
</dbReference>
<dbReference type="GO" id="GO:0071224">
    <property type="term" value="P:cellular response to peptidoglycan"/>
    <property type="evidence" value="ECO:0007669"/>
    <property type="project" value="UniProtKB-ARBA"/>
</dbReference>
<evidence type="ECO:0000256" key="2">
    <source>
        <dbReference type="ARBA" id="ARBA00022527"/>
    </source>
</evidence>
<comment type="caution">
    <text evidence="18">The sequence shown here is derived from an EMBL/GenBank/DDBJ whole genome shotgun (WGS) entry which is preliminary data.</text>
</comment>
<evidence type="ECO:0000256" key="3">
    <source>
        <dbReference type="ARBA" id="ARBA00022544"/>
    </source>
</evidence>
<evidence type="ECO:0000256" key="4">
    <source>
        <dbReference type="ARBA" id="ARBA00022679"/>
    </source>
</evidence>
<feature type="domain" description="PASTA" evidence="17">
    <location>
        <begin position="439"/>
        <end position="506"/>
    </location>
</feature>
<dbReference type="Pfam" id="PF00069">
    <property type="entry name" value="Pkinase"/>
    <property type="match status" value="1"/>
</dbReference>
<evidence type="ECO:0000313" key="19">
    <source>
        <dbReference type="Proteomes" id="UP000272238"/>
    </source>
</evidence>
<organism evidence="18 19">
    <name type="scientific">Ureibacillus endophyticus</name>
    <dbReference type="NCBI Taxonomy" id="1978490"/>
    <lineage>
        <taxon>Bacteria</taxon>
        <taxon>Bacillati</taxon>
        <taxon>Bacillota</taxon>
        <taxon>Bacilli</taxon>
        <taxon>Bacillales</taxon>
        <taxon>Caryophanaceae</taxon>
        <taxon>Ureibacillus</taxon>
    </lineage>
</organism>
<proteinExistence type="predicted"/>
<evidence type="ECO:0000256" key="9">
    <source>
        <dbReference type="ARBA" id="ARBA00047899"/>
    </source>
</evidence>
<dbReference type="PROSITE" id="PS50011">
    <property type="entry name" value="PROTEIN_KINASE_DOM"/>
    <property type="match status" value="1"/>
</dbReference>
<dbReference type="Pfam" id="PF21160">
    <property type="entry name" value="PrkC-like_PASTA-like"/>
    <property type="match status" value="1"/>
</dbReference>
<dbReference type="Gene3D" id="2.60.40.2560">
    <property type="match status" value="1"/>
</dbReference>
<dbReference type="InterPro" id="IPR017441">
    <property type="entry name" value="Protein_kinase_ATP_BS"/>
</dbReference>
<evidence type="ECO:0000256" key="1">
    <source>
        <dbReference type="ARBA" id="ARBA00012513"/>
    </source>
</evidence>
<evidence type="ECO:0000256" key="5">
    <source>
        <dbReference type="ARBA" id="ARBA00022741"/>
    </source>
</evidence>
<evidence type="ECO:0000256" key="13">
    <source>
        <dbReference type="PROSITE-ProRule" id="PRU10141"/>
    </source>
</evidence>
<evidence type="ECO:0000259" key="17">
    <source>
        <dbReference type="PROSITE" id="PS51178"/>
    </source>
</evidence>
<feature type="binding site" evidence="13">
    <location>
        <position position="40"/>
    </location>
    <ligand>
        <name>ATP</name>
        <dbReference type="ChEBI" id="CHEBI:30616"/>
    </ligand>
</feature>
<keyword evidence="2" id="KW-0723">Serine/threonine-protein kinase</keyword>
<dbReference type="InterPro" id="IPR000719">
    <property type="entry name" value="Prot_kinase_dom"/>
</dbReference>
<evidence type="ECO:0000256" key="6">
    <source>
        <dbReference type="ARBA" id="ARBA00022777"/>
    </source>
</evidence>
<dbReference type="FunFam" id="1.10.510.10:FF:000021">
    <property type="entry name" value="Serine/threonine protein kinase"/>
    <property type="match status" value="1"/>
</dbReference>
<keyword evidence="15" id="KW-0472">Membrane</keyword>
<feature type="compositionally biased region" description="Basic residues" evidence="14">
    <location>
        <begin position="328"/>
        <end position="342"/>
    </location>
</feature>
<accession>A0A494ZBC1</accession>
<dbReference type="OrthoDB" id="9788659at2"/>
<dbReference type="NCBIfam" id="NF033483">
    <property type="entry name" value="PknB_PASTA_kin"/>
    <property type="match status" value="1"/>
</dbReference>
<evidence type="ECO:0000256" key="11">
    <source>
        <dbReference type="ARBA" id="ARBA00060432"/>
    </source>
</evidence>
<dbReference type="RefSeq" id="WP_121212937.1">
    <property type="nucleotide sequence ID" value="NZ_RBZN01000002.1"/>
</dbReference>
<keyword evidence="8" id="KW-0735">Signal-anchor</keyword>
<dbReference type="EC" id="2.7.11.1" evidence="1"/>
<evidence type="ECO:0000256" key="7">
    <source>
        <dbReference type="ARBA" id="ARBA00022840"/>
    </source>
</evidence>
<comment type="subcellular location">
    <subcellularLocation>
        <location evidence="11">Spore membrane</location>
        <topology evidence="11">Single-pass type II membrane protein</topology>
    </subcellularLocation>
</comment>
<dbReference type="InterPro" id="IPR011009">
    <property type="entry name" value="Kinase-like_dom_sf"/>
</dbReference>
<dbReference type="SUPFAM" id="SSF56112">
    <property type="entry name" value="Protein kinase-like (PK-like)"/>
    <property type="match status" value="1"/>
</dbReference>
<sequence length="663" mass="73636">MLIGKRINDRYKILQLIGGGGMSNVYLAHDIILNREVAVKILRYDASNEEEFHRRFQREALSATSLLHPNIVSIYDVGEDGDMHYIVMEYVKGKTLKQYINEFSPLSPSRSVQIMKQLTSAIAHAHENQIIHRDIKPQNILMDQDGNIKVTDFGIATSLSATSYTKTNSVIGTVHYLSPEQARGGSATKKSDIYALGIVLYELLTGELPFSGESAVSIALKHLQTETPSLRAFDASIPQSLENVVLKATAKNPDHRYASVEEMGEDLQTVLSPDRLNELKFTPPIDDDETKAIPIIKERMPLTEIANTKVLSHEIKEKEPVVDEVKTKSKNKSKTKTKPKKKNNKGKIVSIILAIIAIIALSAFLVINLITPSKFEIPDVSNLDVEEATKKLEDAGFVVGDIREKNSDEIEEGLIIETNPKAGLTRVKGTEINLIQSIGSEKIEMSDYVGQSINQVTSILENAEFADYEITEIYSPEAAGTILEQEPKAGEEVNPKETIVKLTISKGKNFVTVSNLIGYNEAALKEFERTSGLKVKVKNTVHHDTAQAGTVISQNPAPNAKIEAGGTIEVDISKGPAAKQSKVYYKDIVIPYEPINLGEEQKIRIFIQDKNQSMGEPTDEFTITEDRKYRISLEIEEGSKAVYRIERDSINIVEETIPYETVN</sequence>
<keyword evidence="15" id="KW-1133">Transmembrane helix</keyword>
<keyword evidence="15" id="KW-0812">Transmembrane</keyword>
<feature type="region of interest" description="Disordered" evidence="14">
    <location>
        <begin position="321"/>
        <end position="342"/>
    </location>
</feature>
<dbReference type="AlphaFoldDB" id="A0A494ZBC1"/>